<dbReference type="PANTHER" id="PTHR23513">
    <property type="entry name" value="INTEGRAL MEMBRANE EFFLUX PROTEIN-RELATED"/>
    <property type="match status" value="1"/>
</dbReference>
<evidence type="ECO:0000256" key="2">
    <source>
        <dbReference type="ARBA" id="ARBA00022448"/>
    </source>
</evidence>
<gene>
    <name evidence="8" type="ORF">EDD38_0023</name>
</gene>
<feature type="transmembrane region" description="Helical" evidence="7">
    <location>
        <begin position="331"/>
        <end position="353"/>
    </location>
</feature>
<keyword evidence="9" id="KW-1185">Reference proteome</keyword>
<evidence type="ECO:0000256" key="4">
    <source>
        <dbReference type="ARBA" id="ARBA00022692"/>
    </source>
</evidence>
<reference evidence="8 9" key="1">
    <citation type="submission" date="2018-11" db="EMBL/GenBank/DDBJ databases">
        <title>Sequencing the genomes of 1000 actinobacteria strains.</title>
        <authorList>
            <person name="Klenk H.-P."/>
        </authorList>
    </citation>
    <scope>NUCLEOTIDE SEQUENCE [LARGE SCALE GENOMIC DNA]</scope>
    <source>
        <strain evidence="8 9">DSM 44781</strain>
    </source>
</reference>
<dbReference type="EMBL" id="RKQG01000001">
    <property type="protein sequence ID" value="RPE31793.1"/>
    <property type="molecule type" value="Genomic_DNA"/>
</dbReference>
<dbReference type="Pfam" id="PF05977">
    <property type="entry name" value="MFS_3"/>
    <property type="match status" value="1"/>
</dbReference>
<comment type="caution">
    <text evidence="8">The sequence shown here is derived from an EMBL/GenBank/DDBJ whole genome shotgun (WGS) entry which is preliminary data.</text>
</comment>
<dbReference type="RefSeq" id="WP_123816936.1">
    <property type="nucleotide sequence ID" value="NZ_RKQG01000001.1"/>
</dbReference>
<evidence type="ECO:0000256" key="1">
    <source>
        <dbReference type="ARBA" id="ARBA00004429"/>
    </source>
</evidence>
<feature type="transmembrane region" description="Helical" evidence="7">
    <location>
        <begin position="244"/>
        <end position="265"/>
    </location>
</feature>
<keyword evidence="4 7" id="KW-0812">Transmembrane</keyword>
<dbReference type="GO" id="GO:0005886">
    <property type="term" value="C:plasma membrane"/>
    <property type="evidence" value="ECO:0007669"/>
    <property type="project" value="UniProtKB-SubCell"/>
</dbReference>
<evidence type="ECO:0000256" key="5">
    <source>
        <dbReference type="ARBA" id="ARBA00022989"/>
    </source>
</evidence>
<accession>A0A3N4REJ1</accession>
<name>A0A3N4REJ1_9ACTN</name>
<dbReference type="CDD" id="cd06173">
    <property type="entry name" value="MFS_MefA_like"/>
    <property type="match status" value="1"/>
</dbReference>
<evidence type="ECO:0000313" key="9">
    <source>
        <dbReference type="Proteomes" id="UP000266906"/>
    </source>
</evidence>
<evidence type="ECO:0000256" key="3">
    <source>
        <dbReference type="ARBA" id="ARBA00022475"/>
    </source>
</evidence>
<feature type="transmembrane region" description="Helical" evidence="7">
    <location>
        <begin position="304"/>
        <end position="325"/>
    </location>
</feature>
<sequence length="420" mass="42903">MTETITPPVPPAERPSLRAPLRTPSFRNLWAAQSFSLLGDGFSTVAFAWITLTLTHSSLALGVVLACQAVPRALLTLLGGALSDRVSARHLMMFSSLLRCALMAGVAATGFTHLLNLWMLFAAAGLFGAVDAFFQPARSSVLPSVVEPEQLEPANALLSVGSRVASVLGPAVGGIVVAATDPSTAFAVDSCCFALVALFAGRATRRITAPAAGTGADTAKESLGDRIRAGLVYVFSDPRIRAMVAIDTAVTFCYAGPFTVGFASLAKFRFHGGATSLGLLDGALAAGAIVGALLGGATRRHLRVGLLISALTGWLGAGMLALGMLGNLAEAVGVVLLMGLGIGFQGVFGVSWIQRNIRGEILGRVISVDMVAGYIAAPVSLVLCGALAKSHPGAMFAATAAVLIVTGAATLCSKPVVTMA</sequence>
<feature type="transmembrane region" description="Helical" evidence="7">
    <location>
        <begin position="394"/>
        <end position="412"/>
    </location>
</feature>
<dbReference type="InterPro" id="IPR036259">
    <property type="entry name" value="MFS_trans_sf"/>
</dbReference>
<keyword evidence="6 7" id="KW-0472">Membrane</keyword>
<feature type="transmembrane region" description="Helical" evidence="7">
    <location>
        <begin position="365"/>
        <end position="388"/>
    </location>
</feature>
<feature type="transmembrane region" description="Helical" evidence="7">
    <location>
        <begin position="46"/>
        <end position="70"/>
    </location>
</feature>
<evidence type="ECO:0000313" key="8">
    <source>
        <dbReference type="EMBL" id="RPE31793.1"/>
    </source>
</evidence>
<dbReference type="Proteomes" id="UP000266906">
    <property type="component" value="Unassembled WGS sequence"/>
</dbReference>
<feature type="transmembrane region" description="Helical" evidence="7">
    <location>
        <begin position="277"/>
        <end position="297"/>
    </location>
</feature>
<evidence type="ECO:0000256" key="6">
    <source>
        <dbReference type="ARBA" id="ARBA00023136"/>
    </source>
</evidence>
<dbReference type="PANTHER" id="PTHR23513:SF9">
    <property type="entry name" value="ENTEROBACTIN EXPORTER ENTS"/>
    <property type="match status" value="1"/>
</dbReference>
<proteinExistence type="predicted"/>
<comment type="subcellular location">
    <subcellularLocation>
        <location evidence="1">Cell inner membrane</location>
        <topology evidence="1">Multi-pass membrane protein</topology>
    </subcellularLocation>
</comment>
<protein>
    <submittedName>
        <fullName evidence="8">Transmembrane secretion effector</fullName>
    </submittedName>
</protein>
<dbReference type="Gene3D" id="1.20.1250.20">
    <property type="entry name" value="MFS general substrate transporter like domains"/>
    <property type="match status" value="1"/>
</dbReference>
<keyword evidence="3" id="KW-1003">Cell membrane</keyword>
<dbReference type="AlphaFoldDB" id="A0A3N4REJ1"/>
<dbReference type="InterPro" id="IPR010290">
    <property type="entry name" value="TM_effector"/>
</dbReference>
<organism evidence="8 9">
    <name type="scientific">Kitasatospora cineracea</name>
    <dbReference type="NCBI Taxonomy" id="88074"/>
    <lineage>
        <taxon>Bacteria</taxon>
        <taxon>Bacillati</taxon>
        <taxon>Actinomycetota</taxon>
        <taxon>Actinomycetes</taxon>
        <taxon>Kitasatosporales</taxon>
        <taxon>Streptomycetaceae</taxon>
        <taxon>Kitasatospora</taxon>
    </lineage>
</organism>
<keyword evidence="2" id="KW-0813">Transport</keyword>
<keyword evidence="5 7" id="KW-1133">Transmembrane helix</keyword>
<dbReference type="SUPFAM" id="SSF103473">
    <property type="entry name" value="MFS general substrate transporter"/>
    <property type="match status" value="1"/>
</dbReference>
<evidence type="ECO:0000256" key="7">
    <source>
        <dbReference type="SAM" id="Phobius"/>
    </source>
</evidence>